<feature type="transmembrane region" description="Helical" evidence="1">
    <location>
        <begin position="62"/>
        <end position="83"/>
    </location>
</feature>
<accession>A0ABU4LH17</accession>
<proteinExistence type="predicted"/>
<comment type="caution">
    <text evidence="2">The sequence shown here is derived from an EMBL/GenBank/DDBJ whole genome shotgun (WGS) entry which is preliminary data.</text>
</comment>
<evidence type="ECO:0000313" key="2">
    <source>
        <dbReference type="EMBL" id="MDX2914898.1"/>
    </source>
</evidence>
<evidence type="ECO:0000256" key="1">
    <source>
        <dbReference type="SAM" id="Phobius"/>
    </source>
</evidence>
<feature type="transmembrane region" description="Helical" evidence="1">
    <location>
        <begin position="174"/>
        <end position="191"/>
    </location>
</feature>
<keyword evidence="1" id="KW-1133">Transmembrane helix</keyword>
<dbReference type="Proteomes" id="UP001271723">
    <property type="component" value="Unassembled WGS sequence"/>
</dbReference>
<protein>
    <recommendedName>
        <fullName evidence="4">Integral membrane protein</fullName>
    </recommendedName>
</protein>
<evidence type="ECO:0008006" key="4">
    <source>
        <dbReference type="Google" id="ProtNLM"/>
    </source>
</evidence>
<dbReference type="EMBL" id="JARAVY010000024">
    <property type="protein sequence ID" value="MDX2914898.1"/>
    <property type="molecule type" value="Genomic_DNA"/>
</dbReference>
<keyword evidence="1" id="KW-0812">Transmembrane</keyword>
<sequence length="198" mass="22003">MMVSTVQADHGAAGAHGRGWRRVGPWQTWTERLRRAFLDFDRRLGGTQPPPKPQLFVARHPVGTGLSFGSFFGLLLAFVLSAFDDPVRLLQAALMGVGAGLFTWLFCRVERRRQAHYNREGGFGRAGFRPPPDVDDLPPVRYAGLHWVGLWTVCLVVVQLAGQAQNPPFTWTRSAIYAGIIVVAGWAARLVKERRSGR</sequence>
<feature type="transmembrane region" description="Helical" evidence="1">
    <location>
        <begin position="144"/>
        <end position="162"/>
    </location>
</feature>
<name>A0ABU4LH17_9ACTN</name>
<reference evidence="2 3" key="1">
    <citation type="journal article" date="2023" name="Microb. Genom.">
        <title>Mesoterricola silvestris gen. nov., sp. nov., Mesoterricola sediminis sp. nov., Geothrix oryzae sp. nov., Geothrix edaphica sp. nov., Geothrix rubra sp. nov., and Geothrix limicola sp. nov., six novel members of Acidobacteriota isolated from soils.</title>
        <authorList>
            <person name="Weisberg A.J."/>
            <person name="Pearce E."/>
            <person name="Kramer C.G."/>
            <person name="Chang J.H."/>
            <person name="Clarke C.R."/>
        </authorList>
    </citation>
    <scope>NUCLEOTIDE SEQUENCE [LARGE SCALE GENOMIC DNA]</scope>
    <source>
        <strain evidence="2 3">NRRL_B-2795</strain>
    </source>
</reference>
<keyword evidence="1" id="KW-0472">Membrane</keyword>
<evidence type="ECO:0000313" key="3">
    <source>
        <dbReference type="Proteomes" id="UP001271723"/>
    </source>
</evidence>
<dbReference type="RefSeq" id="WP_143673173.1">
    <property type="nucleotide sequence ID" value="NZ_JARAVY010000024.1"/>
</dbReference>
<keyword evidence="3" id="KW-1185">Reference proteome</keyword>
<organism evidence="2 3">
    <name type="scientific">Streptomyces griseiscabiei</name>
    <dbReference type="NCBI Taxonomy" id="2993540"/>
    <lineage>
        <taxon>Bacteria</taxon>
        <taxon>Bacillati</taxon>
        <taxon>Actinomycetota</taxon>
        <taxon>Actinomycetes</taxon>
        <taxon>Kitasatosporales</taxon>
        <taxon>Streptomycetaceae</taxon>
        <taxon>Streptomyces</taxon>
    </lineage>
</organism>
<feature type="transmembrane region" description="Helical" evidence="1">
    <location>
        <begin position="89"/>
        <end position="107"/>
    </location>
</feature>
<gene>
    <name evidence="2" type="ORF">PV517_40295</name>
</gene>